<proteinExistence type="inferred from homology"/>
<dbReference type="GO" id="GO:0043335">
    <property type="term" value="P:protein unfolding"/>
    <property type="evidence" value="ECO:0007669"/>
    <property type="project" value="TreeGrafter"/>
</dbReference>
<dbReference type="Pfam" id="PF05697">
    <property type="entry name" value="Trigger_N"/>
    <property type="match status" value="1"/>
</dbReference>
<evidence type="ECO:0000256" key="6">
    <source>
        <dbReference type="ARBA" id="ARBA00023235"/>
    </source>
</evidence>
<dbReference type="GO" id="GO:0043022">
    <property type="term" value="F:ribosome binding"/>
    <property type="evidence" value="ECO:0007669"/>
    <property type="project" value="TreeGrafter"/>
</dbReference>
<sequence length="226" mass="24430">MATATLSSPFRQLIHDSNHVAVRSLPKYLKTGGVAAQVKIYSRTIITCSSSSSKVGQRSLVKPASAVGSGLEASITDPKENAVSIKSAEIVVESEDDDKIQVRVDLSGEETQVVFDKILANLARTAPPVPGFRRQKGGKTSKVPKDFLLRILGEDRVTNFVIQEIVSTTLADYVKKENLNLKDNKINTTETAEELKSSFTPGNTFGFNATLELEKSTEAPTSTATE</sequence>
<comment type="function">
    <text evidence="7">Involved in protein export. Acts as a chaperone by maintaining the newly synthesized protein in an open conformation. Functions as a peptidyl-prolyl cis-trans isomerase.</text>
</comment>
<evidence type="ECO:0000256" key="5">
    <source>
        <dbReference type="ARBA" id="ARBA00023186"/>
    </source>
</evidence>
<keyword evidence="5" id="KW-0143">Chaperone</keyword>
<keyword evidence="4" id="KW-0697">Rotamase</keyword>
<dbReference type="GO" id="GO:0051083">
    <property type="term" value="P:'de novo' cotranslational protein folding"/>
    <property type="evidence" value="ECO:0007669"/>
    <property type="project" value="TreeGrafter"/>
</dbReference>
<organism evidence="9 10">
    <name type="scientific">Olea europaea subsp. europaea</name>
    <dbReference type="NCBI Taxonomy" id="158383"/>
    <lineage>
        <taxon>Eukaryota</taxon>
        <taxon>Viridiplantae</taxon>
        <taxon>Streptophyta</taxon>
        <taxon>Embryophyta</taxon>
        <taxon>Tracheophyta</taxon>
        <taxon>Spermatophyta</taxon>
        <taxon>Magnoliopsida</taxon>
        <taxon>eudicotyledons</taxon>
        <taxon>Gunneridae</taxon>
        <taxon>Pentapetalae</taxon>
        <taxon>asterids</taxon>
        <taxon>lamiids</taxon>
        <taxon>Lamiales</taxon>
        <taxon>Oleaceae</taxon>
        <taxon>Oleeae</taxon>
        <taxon>Olea</taxon>
    </lineage>
</organism>
<protein>
    <recommendedName>
        <fullName evidence="3">peptidylprolyl isomerase</fullName>
        <ecNumber evidence="3">5.2.1.8</ecNumber>
    </recommendedName>
</protein>
<keyword evidence="6" id="KW-0413">Isomerase</keyword>
<dbReference type="OrthoDB" id="1918792at2759"/>
<dbReference type="Gramene" id="OE9A003925T3">
    <property type="protein sequence ID" value="OE9A003925C3"/>
    <property type="gene ID" value="OE9A003925"/>
</dbReference>
<comment type="similarity">
    <text evidence="2">Belongs to the FKBP-type PPIase family. Tig subfamily.</text>
</comment>
<dbReference type="PANTHER" id="PTHR30560">
    <property type="entry name" value="TRIGGER FACTOR CHAPERONE AND PEPTIDYL-PROLYL CIS/TRANS ISOMERASE"/>
    <property type="match status" value="1"/>
</dbReference>
<evidence type="ECO:0000256" key="4">
    <source>
        <dbReference type="ARBA" id="ARBA00023110"/>
    </source>
</evidence>
<dbReference type="GO" id="GO:0044183">
    <property type="term" value="F:protein folding chaperone"/>
    <property type="evidence" value="ECO:0007669"/>
    <property type="project" value="TreeGrafter"/>
</dbReference>
<dbReference type="EC" id="5.2.1.8" evidence="3"/>
<dbReference type="AlphaFoldDB" id="A0A8S0Q6L4"/>
<evidence type="ECO:0000313" key="10">
    <source>
        <dbReference type="Proteomes" id="UP000594638"/>
    </source>
</evidence>
<evidence type="ECO:0000256" key="2">
    <source>
        <dbReference type="ARBA" id="ARBA00005464"/>
    </source>
</evidence>
<gene>
    <name evidence="9" type="ORF">OLEA9_A003925</name>
</gene>
<evidence type="ECO:0000256" key="1">
    <source>
        <dbReference type="ARBA" id="ARBA00000971"/>
    </source>
</evidence>
<reference evidence="9 10" key="1">
    <citation type="submission" date="2019-12" db="EMBL/GenBank/DDBJ databases">
        <authorList>
            <person name="Alioto T."/>
            <person name="Alioto T."/>
            <person name="Gomez Garrido J."/>
        </authorList>
    </citation>
    <scope>NUCLEOTIDE SEQUENCE [LARGE SCALE GENOMIC DNA]</scope>
</reference>
<dbReference type="Proteomes" id="UP000594638">
    <property type="component" value="Unassembled WGS sequence"/>
</dbReference>
<comment type="catalytic activity">
    <reaction evidence="1">
        <text>[protein]-peptidylproline (omega=180) = [protein]-peptidylproline (omega=0)</text>
        <dbReference type="Rhea" id="RHEA:16237"/>
        <dbReference type="Rhea" id="RHEA-COMP:10747"/>
        <dbReference type="Rhea" id="RHEA-COMP:10748"/>
        <dbReference type="ChEBI" id="CHEBI:83833"/>
        <dbReference type="ChEBI" id="CHEBI:83834"/>
        <dbReference type="EC" id="5.2.1.8"/>
    </reaction>
</comment>
<dbReference type="InterPro" id="IPR036611">
    <property type="entry name" value="Trigger_fac_ribosome-bd_sf"/>
</dbReference>
<feature type="domain" description="Trigger factor ribosome-binding bacterial" evidence="8">
    <location>
        <begin position="90"/>
        <end position="214"/>
    </location>
</feature>
<dbReference type="PANTHER" id="PTHR30560:SF4">
    <property type="entry name" value="OS01G0894700 PROTEIN"/>
    <property type="match status" value="1"/>
</dbReference>
<dbReference type="InterPro" id="IPR005215">
    <property type="entry name" value="Trig_fac"/>
</dbReference>
<evidence type="ECO:0000256" key="3">
    <source>
        <dbReference type="ARBA" id="ARBA00013194"/>
    </source>
</evidence>
<dbReference type="GO" id="GO:0015031">
    <property type="term" value="P:protein transport"/>
    <property type="evidence" value="ECO:0007669"/>
    <property type="project" value="InterPro"/>
</dbReference>
<dbReference type="InterPro" id="IPR008881">
    <property type="entry name" value="Trigger_fac_ribosome-bd_bac"/>
</dbReference>
<evidence type="ECO:0000256" key="7">
    <source>
        <dbReference type="ARBA" id="ARBA00024849"/>
    </source>
</evidence>
<accession>A0A8S0Q6L4</accession>
<name>A0A8S0Q6L4_OLEEU</name>
<dbReference type="Gene3D" id="3.30.70.1050">
    <property type="entry name" value="Trigger factor ribosome-binding domain"/>
    <property type="match status" value="1"/>
</dbReference>
<keyword evidence="10" id="KW-1185">Reference proteome</keyword>
<evidence type="ECO:0000313" key="9">
    <source>
        <dbReference type="EMBL" id="CAA2963843.1"/>
    </source>
</evidence>
<comment type="caution">
    <text evidence="9">The sequence shown here is derived from an EMBL/GenBank/DDBJ whole genome shotgun (WGS) entry which is preliminary data.</text>
</comment>
<dbReference type="GO" id="GO:0003755">
    <property type="term" value="F:peptidyl-prolyl cis-trans isomerase activity"/>
    <property type="evidence" value="ECO:0007669"/>
    <property type="project" value="UniProtKB-KW"/>
</dbReference>
<dbReference type="EMBL" id="CACTIH010001813">
    <property type="protein sequence ID" value="CAA2963843.1"/>
    <property type="molecule type" value="Genomic_DNA"/>
</dbReference>
<evidence type="ECO:0000259" key="8">
    <source>
        <dbReference type="Pfam" id="PF05697"/>
    </source>
</evidence>
<dbReference type="FunFam" id="3.30.70.1050:FF:000004">
    <property type="entry name" value="Trigger factor"/>
    <property type="match status" value="1"/>
</dbReference>
<dbReference type="SUPFAM" id="SSF102735">
    <property type="entry name" value="Trigger factor ribosome-binding domain"/>
    <property type="match status" value="1"/>
</dbReference>